<reference evidence="3" key="1">
    <citation type="submission" date="2016-06" db="EMBL/GenBank/DDBJ databases">
        <title>Parallel loss of symbiosis genes in relatives of nitrogen-fixing non-legume Parasponia.</title>
        <authorList>
            <person name="Van Velzen R."/>
            <person name="Holmer R."/>
            <person name="Bu F."/>
            <person name="Rutten L."/>
            <person name="Van Zeijl A."/>
            <person name="Liu W."/>
            <person name="Santuari L."/>
            <person name="Cao Q."/>
            <person name="Sharma T."/>
            <person name="Shen D."/>
            <person name="Roswanjaya Y."/>
            <person name="Wardhani T."/>
            <person name="Kalhor M.S."/>
            <person name="Jansen J."/>
            <person name="Van den Hoogen J."/>
            <person name="Gungor B."/>
            <person name="Hartog M."/>
            <person name="Hontelez J."/>
            <person name="Verver J."/>
            <person name="Yang W.-C."/>
            <person name="Schijlen E."/>
            <person name="Repin R."/>
            <person name="Schilthuizen M."/>
            <person name="Schranz E."/>
            <person name="Heidstra R."/>
            <person name="Miyata K."/>
            <person name="Fedorova E."/>
            <person name="Kohlen W."/>
            <person name="Bisseling T."/>
            <person name="Smit S."/>
            <person name="Geurts R."/>
        </authorList>
    </citation>
    <scope>NUCLEOTIDE SEQUENCE [LARGE SCALE GENOMIC DNA]</scope>
    <source>
        <strain evidence="3">cv. RG33-2</strain>
    </source>
</reference>
<dbReference type="GO" id="GO:0016740">
    <property type="term" value="F:transferase activity"/>
    <property type="evidence" value="ECO:0007669"/>
    <property type="project" value="UniProtKB-KW"/>
</dbReference>
<dbReference type="STRING" id="63057.A0A2P5D3A2"/>
<protein>
    <submittedName>
        <fullName evidence="2">Glycosyl transferase</fullName>
    </submittedName>
</protein>
<dbReference type="InterPro" id="IPR025298">
    <property type="entry name" value="DUF4094"/>
</dbReference>
<organism evidence="2 3">
    <name type="scientific">Trema orientale</name>
    <name type="common">Charcoal tree</name>
    <name type="synonym">Celtis orientalis</name>
    <dbReference type="NCBI Taxonomy" id="63057"/>
    <lineage>
        <taxon>Eukaryota</taxon>
        <taxon>Viridiplantae</taxon>
        <taxon>Streptophyta</taxon>
        <taxon>Embryophyta</taxon>
        <taxon>Tracheophyta</taxon>
        <taxon>Spermatophyta</taxon>
        <taxon>Magnoliopsida</taxon>
        <taxon>eudicotyledons</taxon>
        <taxon>Gunneridae</taxon>
        <taxon>Pentapetalae</taxon>
        <taxon>rosids</taxon>
        <taxon>fabids</taxon>
        <taxon>Rosales</taxon>
        <taxon>Cannabaceae</taxon>
        <taxon>Trema</taxon>
    </lineage>
</organism>
<dbReference type="Proteomes" id="UP000237000">
    <property type="component" value="Unassembled WGS sequence"/>
</dbReference>
<gene>
    <name evidence="2" type="ORF">TorRG33x02_263570</name>
</gene>
<dbReference type="OrthoDB" id="1497017at2759"/>
<evidence type="ECO:0000313" key="2">
    <source>
        <dbReference type="EMBL" id="PON67762.1"/>
    </source>
</evidence>
<keyword evidence="2" id="KW-0808">Transferase</keyword>
<dbReference type="EMBL" id="JXTC01000301">
    <property type="protein sequence ID" value="PON67762.1"/>
    <property type="molecule type" value="Genomic_DNA"/>
</dbReference>
<evidence type="ECO:0000259" key="1">
    <source>
        <dbReference type="Pfam" id="PF13334"/>
    </source>
</evidence>
<evidence type="ECO:0000313" key="3">
    <source>
        <dbReference type="Proteomes" id="UP000237000"/>
    </source>
</evidence>
<dbReference type="AlphaFoldDB" id="A0A2P5D3A2"/>
<sequence length="86" mass="9877">MKSRSSGRISAKWIPIVCMSSFFLGVLLTISSSRIWAPPESNNQLISNRRHEQELQIVTEDCATKKKPVQEKDVMDEIYKTHESIQ</sequence>
<name>A0A2P5D3A2_TREOI</name>
<keyword evidence="3" id="KW-1185">Reference proteome</keyword>
<comment type="caution">
    <text evidence="2">The sequence shown here is derived from an EMBL/GenBank/DDBJ whole genome shotgun (WGS) entry which is preliminary data.</text>
</comment>
<feature type="domain" description="DUF4094" evidence="1">
    <location>
        <begin position="10"/>
        <end position="86"/>
    </location>
</feature>
<dbReference type="InParanoid" id="A0A2P5D3A2"/>
<accession>A0A2P5D3A2</accession>
<dbReference type="Pfam" id="PF13334">
    <property type="entry name" value="DUF4094"/>
    <property type="match status" value="1"/>
</dbReference>
<proteinExistence type="predicted"/>